<dbReference type="EMBL" id="JAVDXW010000001">
    <property type="protein sequence ID" value="MDR7301758.1"/>
    <property type="molecule type" value="Genomic_DNA"/>
</dbReference>
<evidence type="ECO:0000256" key="3">
    <source>
        <dbReference type="ARBA" id="ARBA00023163"/>
    </source>
</evidence>
<dbReference type="CDD" id="cd06170">
    <property type="entry name" value="LuxR_C_like"/>
    <property type="match status" value="1"/>
</dbReference>
<keyword evidence="3" id="KW-0804">Transcription</keyword>
<feature type="domain" description="HTH luxR-type" evidence="5">
    <location>
        <begin position="765"/>
        <end position="830"/>
    </location>
</feature>
<feature type="region of interest" description="Disordered" evidence="4">
    <location>
        <begin position="748"/>
        <end position="770"/>
    </location>
</feature>
<protein>
    <submittedName>
        <fullName evidence="6">DNA-binding CsgD family transcriptional regulator</fullName>
    </submittedName>
</protein>
<evidence type="ECO:0000256" key="4">
    <source>
        <dbReference type="SAM" id="MobiDB-lite"/>
    </source>
</evidence>
<sequence length="831" mass="87912">MAVSAAALRESIAADPTAPVVAGIQGSGGYGKTALLARLARIYRDAGITVYDTTALPADPSDAAVLVDDAHRIDEATLRTLEELAENSATRLVVAYRPWPRSEALAALVGALGRRLQPILLRELNRGEIAEQAETALGAPVTSDLVEHLRSRTGGVPRLVSRLLSAVDSGDIDSDGNPGMPQAVLDRFHHDLDQFGGHARDCLVAVALGATAHPALLASALDVESTAVTEAMSAVRASGLVDAHDGLLPVARDAVLALTPWQRRLEVLRRLIRMQLDRGGSVLALVQPLLGAESALLSEPTMAAAFEKAGDEAWVNSPELAVRLFDAAVSAGTAVTSVAARRARAAAAAGDLDEALRTADQVIVDDAIADRDLGIRVAAAVLAHRGLLARSTELCRWSVEHVRWSGDVAFAVLGMTGTGRLEEAGQLLRSPADVGPPTTLSGAAAQLAEGMHESVTGSATTALSTLVRSASLSESIGRTVLLPDTPAAVASVVALHCGEFDVAESTLDRAIESGTGGALLRTRHHLLSAWVPLLRGDTMTARNKLAGVYDDAGALATRDRLVAIAIEAGIANRDNDMTALADVRSRARKIFAEHPVDLFTMLPLGELVVATARLRDQEWLTPYLREARYLLGDLGTPPLWSAMLHWKCLQAAVVLEQHDRAREHAAALEGMAHHTPLSTAMSDGAQVWLNILAGEVDQSETERAARSLHSAGLVWDGANLAGQAAVRTTDRRVMPALLECARTLQGKAPRPQKLPAAGRGSGSASAGGADLLSDREREVAELVLAGYTYKQVGKRLFISAKTVEHHIGRIKQRLGSTTREEMLTRLRALVD</sequence>
<proteinExistence type="predicted"/>
<feature type="compositionally biased region" description="Low complexity" evidence="4">
    <location>
        <begin position="756"/>
        <end position="769"/>
    </location>
</feature>
<organism evidence="6 7">
    <name type="scientific">Haloactinomyces albus</name>
    <dbReference type="NCBI Taxonomy" id="1352928"/>
    <lineage>
        <taxon>Bacteria</taxon>
        <taxon>Bacillati</taxon>
        <taxon>Actinomycetota</taxon>
        <taxon>Actinomycetes</taxon>
        <taxon>Actinopolysporales</taxon>
        <taxon>Actinopolysporaceae</taxon>
        <taxon>Haloactinomyces</taxon>
    </lineage>
</organism>
<dbReference type="Gene3D" id="1.10.10.10">
    <property type="entry name" value="Winged helix-like DNA-binding domain superfamily/Winged helix DNA-binding domain"/>
    <property type="match status" value="1"/>
</dbReference>
<keyword evidence="1" id="KW-0805">Transcription regulation</keyword>
<dbReference type="PROSITE" id="PS00622">
    <property type="entry name" value="HTH_LUXR_1"/>
    <property type="match status" value="1"/>
</dbReference>
<keyword evidence="2 6" id="KW-0238">DNA-binding</keyword>
<evidence type="ECO:0000259" key="5">
    <source>
        <dbReference type="PROSITE" id="PS50043"/>
    </source>
</evidence>
<reference evidence="6" key="1">
    <citation type="submission" date="2023-07" db="EMBL/GenBank/DDBJ databases">
        <title>Sequencing the genomes of 1000 actinobacteria strains.</title>
        <authorList>
            <person name="Klenk H.-P."/>
        </authorList>
    </citation>
    <scope>NUCLEOTIDE SEQUENCE</scope>
    <source>
        <strain evidence="6">DSM 45977</strain>
    </source>
</reference>
<dbReference type="PANTHER" id="PTHR44688">
    <property type="entry name" value="DNA-BINDING TRANSCRIPTIONAL ACTIVATOR DEVR_DOSR"/>
    <property type="match status" value="1"/>
</dbReference>
<dbReference type="InterPro" id="IPR036388">
    <property type="entry name" value="WH-like_DNA-bd_sf"/>
</dbReference>
<accession>A0AAE3ZBA2</accession>
<dbReference type="SMART" id="SM00421">
    <property type="entry name" value="HTH_LUXR"/>
    <property type="match status" value="1"/>
</dbReference>
<dbReference type="SUPFAM" id="SSF46894">
    <property type="entry name" value="C-terminal effector domain of the bipartite response regulators"/>
    <property type="match status" value="1"/>
</dbReference>
<dbReference type="Proteomes" id="UP001180845">
    <property type="component" value="Unassembled WGS sequence"/>
</dbReference>
<dbReference type="PRINTS" id="PR00038">
    <property type="entry name" value="HTHLUXR"/>
</dbReference>
<dbReference type="GO" id="GO:0003677">
    <property type="term" value="F:DNA binding"/>
    <property type="evidence" value="ECO:0007669"/>
    <property type="project" value="UniProtKB-KW"/>
</dbReference>
<dbReference type="AlphaFoldDB" id="A0AAE3ZBA2"/>
<evidence type="ECO:0000256" key="2">
    <source>
        <dbReference type="ARBA" id="ARBA00023125"/>
    </source>
</evidence>
<dbReference type="PANTHER" id="PTHR44688:SF16">
    <property type="entry name" value="DNA-BINDING TRANSCRIPTIONAL ACTIVATOR DEVR_DOSR"/>
    <property type="match status" value="1"/>
</dbReference>
<gene>
    <name evidence="6" type="ORF">JOF55_001939</name>
</gene>
<comment type="caution">
    <text evidence="6">The sequence shown here is derived from an EMBL/GenBank/DDBJ whole genome shotgun (WGS) entry which is preliminary data.</text>
</comment>
<dbReference type="PROSITE" id="PS50043">
    <property type="entry name" value="HTH_LUXR_2"/>
    <property type="match status" value="1"/>
</dbReference>
<evidence type="ECO:0000313" key="7">
    <source>
        <dbReference type="Proteomes" id="UP001180845"/>
    </source>
</evidence>
<dbReference type="InterPro" id="IPR000792">
    <property type="entry name" value="Tscrpt_reg_LuxR_C"/>
</dbReference>
<evidence type="ECO:0000313" key="6">
    <source>
        <dbReference type="EMBL" id="MDR7301758.1"/>
    </source>
</evidence>
<dbReference type="InterPro" id="IPR016032">
    <property type="entry name" value="Sig_transdc_resp-reg_C-effctor"/>
</dbReference>
<dbReference type="InterPro" id="IPR027417">
    <property type="entry name" value="P-loop_NTPase"/>
</dbReference>
<keyword evidence="7" id="KW-1185">Reference proteome</keyword>
<name>A0AAE3ZBA2_9ACTN</name>
<dbReference type="Pfam" id="PF00196">
    <property type="entry name" value="GerE"/>
    <property type="match status" value="1"/>
</dbReference>
<dbReference type="RefSeq" id="WP_310272688.1">
    <property type="nucleotide sequence ID" value="NZ_JAVDXW010000001.1"/>
</dbReference>
<dbReference type="SUPFAM" id="SSF52540">
    <property type="entry name" value="P-loop containing nucleoside triphosphate hydrolases"/>
    <property type="match status" value="1"/>
</dbReference>
<evidence type="ECO:0000256" key="1">
    <source>
        <dbReference type="ARBA" id="ARBA00023015"/>
    </source>
</evidence>
<dbReference type="GO" id="GO:0006355">
    <property type="term" value="P:regulation of DNA-templated transcription"/>
    <property type="evidence" value="ECO:0007669"/>
    <property type="project" value="InterPro"/>
</dbReference>